<keyword evidence="3" id="KW-0342">GTP-binding</keyword>
<dbReference type="NCBIfam" id="TIGR00231">
    <property type="entry name" value="small_GTP"/>
    <property type="match status" value="1"/>
</dbReference>
<dbReference type="PROSITE" id="PS00301">
    <property type="entry name" value="G_TR_1"/>
    <property type="match status" value="1"/>
</dbReference>
<dbReference type="PANTHER" id="PTHR43261">
    <property type="entry name" value="TRANSLATION ELONGATION FACTOR G-RELATED"/>
    <property type="match status" value="1"/>
</dbReference>
<dbReference type="RefSeq" id="WP_256192036.1">
    <property type="nucleotide sequence ID" value="NZ_JANFZG010000025.1"/>
</dbReference>
<gene>
    <name evidence="5" type="ORF">NE695_12600</name>
</gene>
<dbReference type="InterPro" id="IPR035647">
    <property type="entry name" value="EFG_III/V"/>
</dbReference>
<dbReference type="InterPro" id="IPR000640">
    <property type="entry name" value="EFG_V-like"/>
</dbReference>
<dbReference type="InterPro" id="IPR031157">
    <property type="entry name" value="G_TR_CS"/>
</dbReference>
<feature type="domain" description="Tr-type G" evidence="4">
    <location>
        <begin position="3"/>
        <end position="238"/>
    </location>
</feature>
<protein>
    <submittedName>
        <fullName evidence="5">TetM/TetW/TetO/TetS family tetracycline resistance ribosomal protection protein</fullName>
    </submittedName>
</protein>
<accession>A0ABT1S1D0</accession>
<dbReference type="SUPFAM" id="SSF54211">
    <property type="entry name" value="Ribosomal protein S5 domain 2-like"/>
    <property type="match status" value="1"/>
</dbReference>
<dbReference type="Gene3D" id="3.30.70.870">
    <property type="entry name" value="Elongation Factor G (Translational Gtpase), domain 3"/>
    <property type="match status" value="1"/>
</dbReference>
<dbReference type="EMBL" id="JANFZH010000029">
    <property type="protein sequence ID" value="MCQ4840747.1"/>
    <property type="molecule type" value="Genomic_DNA"/>
</dbReference>
<dbReference type="SMART" id="SM00889">
    <property type="entry name" value="EFG_IV"/>
    <property type="match status" value="1"/>
</dbReference>
<dbReference type="InterPro" id="IPR053905">
    <property type="entry name" value="EF-G-like_DII"/>
</dbReference>
<dbReference type="Pfam" id="PF00679">
    <property type="entry name" value="EFG_C"/>
    <property type="match status" value="1"/>
</dbReference>
<dbReference type="SUPFAM" id="SSF54980">
    <property type="entry name" value="EF-G C-terminal domain-like"/>
    <property type="match status" value="2"/>
</dbReference>
<keyword evidence="1" id="KW-0547">Nucleotide-binding</keyword>
<name>A0ABT1S1D0_9FIRM</name>
<dbReference type="PRINTS" id="PR00315">
    <property type="entry name" value="ELONGATNFCT"/>
</dbReference>
<dbReference type="PRINTS" id="PR01037">
    <property type="entry name" value="TCRTETOQM"/>
</dbReference>
<evidence type="ECO:0000256" key="3">
    <source>
        <dbReference type="ARBA" id="ARBA00023134"/>
    </source>
</evidence>
<dbReference type="Gene3D" id="3.40.50.300">
    <property type="entry name" value="P-loop containing nucleotide triphosphate hydrolases"/>
    <property type="match status" value="1"/>
</dbReference>
<keyword evidence="2" id="KW-0648">Protein biosynthesis</keyword>
<evidence type="ECO:0000259" key="4">
    <source>
        <dbReference type="PROSITE" id="PS51722"/>
    </source>
</evidence>
<dbReference type="InterPro" id="IPR009000">
    <property type="entry name" value="Transl_B-barrel_sf"/>
</dbReference>
<dbReference type="InterPro" id="IPR027417">
    <property type="entry name" value="P-loop_NTPase"/>
</dbReference>
<dbReference type="Pfam" id="PF00009">
    <property type="entry name" value="GTP_EFTU"/>
    <property type="match status" value="1"/>
</dbReference>
<comment type="caution">
    <text evidence="5">The sequence shown here is derived from an EMBL/GenBank/DDBJ whole genome shotgun (WGS) entry which is preliminary data.</text>
</comment>
<evidence type="ECO:0000256" key="1">
    <source>
        <dbReference type="ARBA" id="ARBA00022741"/>
    </source>
</evidence>
<sequence>MLESNTVLGILAHVDAGKTTLSEQMLYQAGVLRTPGRVDARTAFLDQAEIERKRGITVFSGQADFSMEGRSFSLIDTPGHVDFSGEMERCLRVLDCAVLVVSCAEGVQAHTETLWRLLNDASVPVFVFLNKTDRAGADLMRVFGQLERLGGNRFVPFFSGIEEDGQMEEETAELLAGLDDSLLERYLETGYDRELWLKEAKNLVRERWVFPVFSGSALNGKGVEELLRGLRLLAPAGTGNREAPFAGRAYQVRHDRGGRVVFLKVEQGTLHPKELLTVPGGEREKCNELRRYSGSRYELIQEAGPGMLCAVTGIRQVKAGDLAGLGAERAKPFVLQPLLRSQVLFSSSVPAPLMLSRFRELEDEEPLLGVEWRERTQELEVRVMGEVQLEALEEIFRERYSEQISFGPCSVLYQETIAAPVVGCGHFEPLRHYAEVHLRLEPGQRGSGIVFASECPLDFLGSNWQNLIRTHVLEKQHTGVLTGAPLTDVKITLLSGRAHLKHTEGGDFREAVYRAVRQGLMQAETVLLEPWYRFFAEVEFDEAGRVQSDLLRMGGECGAPLEVEGKMALRGRAPIRTMMGYPREFTAFTRGKGRLSLEFGGYEPCRDAAAIVEKIGYDPERDVENSPDSVFCSHGAGFPVKWNEANAHMHLPVEKIQG</sequence>
<dbReference type="Gene3D" id="3.30.230.10">
    <property type="match status" value="1"/>
</dbReference>
<evidence type="ECO:0000256" key="2">
    <source>
        <dbReference type="ARBA" id="ARBA00022917"/>
    </source>
</evidence>
<organism evidence="5 6">
    <name type="scientific">Neglectibacter timonensis</name>
    <dbReference type="NCBI Taxonomy" id="1776382"/>
    <lineage>
        <taxon>Bacteria</taxon>
        <taxon>Bacillati</taxon>
        <taxon>Bacillota</taxon>
        <taxon>Clostridia</taxon>
        <taxon>Eubacteriales</taxon>
        <taxon>Oscillospiraceae</taxon>
        <taxon>Neglectibacter</taxon>
    </lineage>
</organism>
<evidence type="ECO:0000313" key="5">
    <source>
        <dbReference type="EMBL" id="MCQ4840747.1"/>
    </source>
</evidence>
<dbReference type="InterPro" id="IPR005225">
    <property type="entry name" value="Small_GTP-bd"/>
</dbReference>
<dbReference type="Proteomes" id="UP001524473">
    <property type="component" value="Unassembled WGS sequence"/>
</dbReference>
<dbReference type="InterPro" id="IPR014721">
    <property type="entry name" value="Ribsml_uS5_D2-typ_fold_subgr"/>
</dbReference>
<keyword evidence="6" id="KW-1185">Reference proteome</keyword>
<proteinExistence type="predicted"/>
<dbReference type="SUPFAM" id="SSF52540">
    <property type="entry name" value="P-loop containing nucleoside triphosphate hydrolases"/>
    <property type="match status" value="1"/>
</dbReference>
<dbReference type="SUPFAM" id="SSF50447">
    <property type="entry name" value="Translation proteins"/>
    <property type="match status" value="1"/>
</dbReference>
<dbReference type="InterPro" id="IPR005517">
    <property type="entry name" value="Transl_elong_EFG/EF2_IV"/>
</dbReference>
<reference evidence="5 6" key="1">
    <citation type="submission" date="2022-06" db="EMBL/GenBank/DDBJ databases">
        <title>Isolation of gut microbiota from human fecal samples.</title>
        <authorList>
            <person name="Pamer E.G."/>
            <person name="Barat B."/>
            <person name="Waligurski E."/>
            <person name="Medina S."/>
            <person name="Paddock L."/>
            <person name="Mostad J."/>
        </authorList>
    </citation>
    <scope>NUCLEOTIDE SEQUENCE [LARGE SCALE GENOMIC DNA]</scope>
    <source>
        <strain evidence="5 6">DFI.9.73</strain>
    </source>
</reference>
<dbReference type="InterPro" id="IPR020568">
    <property type="entry name" value="Ribosomal_Su5_D2-typ_SF"/>
</dbReference>
<dbReference type="Pfam" id="PF22042">
    <property type="entry name" value="EF-G_D2"/>
    <property type="match status" value="1"/>
</dbReference>
<dbReference type="Pfam" id="PF03764">
    <property type="entry name" value="EFG_IV"/>
    <property type="match status" value="1"/>
</dbReference>
<dbReference type="PANTHER" id="PTHR43261:SF1">
    <property type="entry name" value="RIBOSOME-RELEASING FACTOR 2, MITOCHONDRIAL"/>
    <property type="match status" value="1"/>
</dbReference>
<dbReference type="InterPro" id="IPR000795">
    <property type="entry name" value="T_Tr_GTP-bd_dom"/>
</dbReference>
<dbReference type="PROSITE" id="PS51722">
    <property type="entry name" value="G_TR_2"/>
    <property type="match status" value="1"/>
</dbReference>
<evidence type="ECO:0000313" key="6">
    <source>
        <dbReference type="Proteomes" id="UP001524473"/>
    </source>
</evidence>
<dbReference type="Gene3D" id="2.40.30.10">
    <property type="entry name" value="Translation factors"/>
    <property type="match status" value="1"/>
</dbReference>
<dbReference type="Gene3D" id="3.30.70.240">
    <property type="match status" value="1"/>
</dbReference>